<reference evidence="2 3" key="1">
    <citation type="journal article" date="2012" name="Eukaryot. Cell">
        <title>Genome sequence of the fungus Glarea lozoyensis: the first genome sequence of a species from the Helotiaceae family.</title>
        <authorList>
            <person name="Youssar L."/>
            <person name="Gruening B.A."/>
            <person name="Erxleben A."/>
            <person name="Guenther S."/>
            <person name="Huettel W."/>
        </authorList>
    </citation>
    <scope>NUCLEOTIDE SEQUENCE [LARGE SCALE GENOMIC DNA]</scope>
    <source>
        <strain evidence="3">ATCC 74030 / MF5533</strain>
    </source>
</reference>
<evidence type="ECO:0000313" key="3">
    <source>
        <dbReference type="Proteomes" id="UP000005446"/>
    </source>
</evidence>
<dbReference type="Proteomes" id="UP000005446">
    <property type="component" value="Unassembled WGS sequence"/>
</dbReference>
<feature type="compositionally biased region" description="Polar residues" evidence="1">
    <location>
        <begin position="196"/>
        <end position="207"/>
    </location>
</feature>
<organism evidence="2 3">
    <name type="scientific">Glarea lozoyensis (strain ATCC 74030 / MF5533)</name>
    <dbReference type="NCBI Taxonomy" id="1104152"/>
    <lineage>
        <taxon>Eukaryota</taxon>
        <taxon>Fungi</taxon>
        <taxon>Dikarya</taxon>
        <taxon>Ascomycota</taxon>
        <taxon>Pezizomycotina</taxon>
        <taxon>Leotiomycetes</taxon>
        <taxon>Helotiales</taxon>
        <taxon>Helotiaceae</taxon>
        <taxon>Glarea</taxon>
    </lineage>
</organism>
<dbReference type="HOGENOM" id="CLU_866127_0_0_1"/>
<feature type="compositionally biased region" description="Low complexity" evidence="1">
    <location>
        <begin position="48"/>
        <end position="63"/>
    </location>
</feature>
<name>H0ERA0_GLAL7</name>
<evidence type="ECO:0000256" key="1">
    <source>
        <dbReference type="SAM" id="MobiDB-lite"/>
    </source>
</evidence>
<comment type="caution">
    <text evidence="2">The sequence shown here is derived from an EMBL/GenBank/DDBJ whole genome shotgun (WGS) entry which is preliminary data.</text>
</comment>
<accession>H0ERA0</accession>
<feature type="compositionally biased region" description="Polar residues" evidence="1">
    <location>
        <begin position="1"/>
        <end position="19"/>
    </location>
</feature>
<dbReference type="OrthoDB" id="3540486at2759"/>
<evidence type="ECO:0000313" key="2">
    <source>
        <dbReference type="EMBL" id="EHK98928.1"/>
    </source>
</evidence>
<dbReference type="AlphaFoldDB" id="H0ERA0"/>
<proteinExistence type="predicted"/>
<feature type="region of interest" description="Disordered" evidence="1">
    <location>
        <begin position="196"/>
        <end position="231"/>
    </location>
</feature>
<keyword evidence="3" id="KW-1185">Reference proteome</keyword>
<protein>
    <submittedName>
        <fullName evidence="2">Uncharacterized protein</fullName>
    </submittedName>
</protein>
<sequence length="321" mass="35048">MSEGTSKPSGRVVNTTHQPSKPGPQRQIAHDLAATQKVSTLATAQPAKLNSNNPRNGKNGGNKTSEPLAKKDGNVNTTKKIPSKPKGSCYDFLQTGACVTGTTCRRECETILEASSTIRLRIASSGGHRRQNIRPPFQNTGFGRVRPFTSIKQPGQVTYSKRTGNPIGIRTPRQPKKKQQAWRPLDINAVSKPSTTSFTGTYSQAAKSSPPPGFASHIVRNPPSPVIPSTPWESPSDLAILEYSSSSGRTSPSGSIDPSVEVTNLGYESWDNQRLVIWMDRNLSDEVKIKLKRDYRPYLEQGVLPVALINTNKKSTSRLMQ</sequence>
<gene>
    <name evidence="2" type="ORF">M7I_5218</name>
</gene>
<dbReference type="InParanoid" id="H0ERA0"/>
<feature type="compositionally biased region" description="Polar residues" evidence="1">
    <location>
        <begin position="150"/>
        <end position="163"/>
    </location>
</feature>
<feature type="region of interest" description="Disordered" evidence="1">
    <location>
        <begin position="1"/>
        <end position="86"/>
    </location>
</feature>
<dbReference type="EMBL" id="AGUE01000134">
    <property type="protein sequence ID" value="EHK98928.1"/>
    <property type="molecule type" value="Genomic_DNA"/>
</dbReference>
<feature type="region of interest" description="Disordered" evidence="1">
    <location>
        <begin position="125"/>
        <end position="181"/>
    </location>
</feature>